<dbReference type="STRING" id="97359.A0A550CV88"/>
<keyword evidence="3" id="KW-0255">Endonuclease</keyword>
<feature type="compositionally biased region" description="Pro residues" evidence="1">
    <location>
        <begin position="99"/>
        <end position="111"/>
    </location>
</feature>
<name>A0A550CV88_9AGAR</name>
<feature type="compositionally biased region" description="Pro residues" evidence="1">
    <location>
        <begin position="307"/>
        <end position="319"/>
    </location>
</feature>
<dbReference type="InterPro" id="IPR036691">
    <property type="entry name" value="Endo/exonu/phosph_ase_sf"/>
</dbReference>
<feature type="domain" description="Inositol polyphosphate-related phosphatase" evidence="2">
    <location>
        <begin position="743"/>
        <end position="1095"/>
    </location>
</feature>
<dbReference type="SUPFAM" id="SSF50978">
    <property type="entry name" value="WD40 repeat-like"/>
    <property type="match status" value="1"/>
</dbReference>
<dbReference type="EMBL" id="VDMD01000002">
    <property type="protein sequence ID" value="TRM68701.1"/>
    <property type="molecule type" value="Genomic_DNA"/>
</dbReference>
<gene>
    <name evidence="3" type="ORF">BD626DRAFT_482506</name>
</gene>
<accession>A0A550CV88</accession>
<feature type="region of interest" description="Disordered" evidence="1">
    <location>
        <begin position="59"/>
        <end position="402"/>
    </location>
</feature>
<evidence type="ECO:0000313" key="4">
    <source>
        <dbReference type="Proteomes" id="UP000320762"/>
    </source>
</evidence>
<organism evidence="3 4">
    <name type="scientific">Schizophyllum amplum</name>
    <dbReference type="NCBI Taxonomy" id="97359"/>
    <lineage>
        <taxon>Eukaryota</taxon>
        <taxon>Fungi</taxon>
        <taxon>Dikarya</taxon>
        <taxon>Basidiomycota</taxon>
        <taxon>Agaricomycotina</taxon>
        <taxon>Agaricomycetes</taxon>
        <taxon>Agaricomycetidae</taxon>
        <taxon>Agaricales</taxon>
        <taxon>Schizophyllaceae</taxon>
        <taxon>Schizophyllum</taxon>
    </lineage>
</organism>
<dbReference type="Gene3D" id="3.60.10.10">
    <property type="entry name" value="Endonuclease/exonuclease/phosphatase"/>
    <property type="match status" value="1"/>
</dbReference>
<keyword evidence="3" id="KW-0378">Hydrolase</keyword>
<feature type="compositionally biased region" description="Polar residues" evidence="1">
    <location>
        <begin position="277"/>
        <end position="286"/>
    </location>
</feature>
<keyword evidence="3" id="KW-0540">Nuclease</keyword>
<feature type="compositionally biased region" description="Pro residues" evidence="1">
    <location>
        <begin position="225"/>
        <end position="236"/>
    </location>
</feature>
<dbReference type="InterPro" id="IPR015943">
    <property type="entry name" value="WD40/YVTN_repeat-like_dom_sf"/>
</dbReference>
<dbReference type="GO" id="GO:0046856">
    <property type="term" value="P:phosphatidylinositol dephosphorylation"/>
    <property type="evidence" value="ECO:0007669"/>
    <property type="project" value="InterPro"/>
</dbReference>
<dbReference type="SMART" id="SM00128">
    <property type="entry name" value="IPPc"/>
    <property type="match status" value="1"/>
</dbReference>
<dbReference type="OrthoDB" id="2248459at2759"/>
<evidence type="ECO:0000313" key="3">
    <source>
        <dbReference type="EMBL" id="TRM68701.1"/>
    </source>
</evidence>
<protein>
    <submittedName>
        <fullName evidence="3">Endonuclease/exonuclease/phosphatase</fullName>
    </submittedName>
</protein>
<reference evidence="3 4" key="1">
    <citation type="journal article" date="2019" name="New Phytol.">
        <title>Comparative genomics reveals unique wood-decay strategies and fruiting body development in the Schizophyllaceae.</title>
        <authorList>
            <person name="Almasi E."/>
            <person name="Sahu N."/>
            <person name="Krizsan K."/>
            <person name="Balint B."/>
            <person name="Kovacs G.M."/>
            <person name="Kiss B."/>
            <person name="Cseklye J."/>
            <person name="Drula E."/>
            <person name="Henrissat B."/>
            <person name="Nagy I."/>
            <person name="Chovatia M."/>
            <person name="Adam C."/>
            <person name="LaButti K."/>
            <person name="Lipzen A."/>
            <person name="Riley R."/>
            <person name="Grigoriev I.V."/>
            <person name="Nagy L.G."/>
        </authorList>
    </citation>
    <scope>NUCLEOTIDE SEQUENCE [LARGE SCALE GENOMIC DNA]</scope>
    <source>
        <strain evidence="3 4">NL-1724</strain>
    </source>
</reference>
<dbReference type="SUPFAM" id="SSF56219">
    <property type="entry name" value="DNase I-like"/>
    <property type="match status" value="1"/>
</dbReference>
<keyword evidence="3" id="KW-0269">Exonuclease</keyword>
<dbReference type="PANTHER" id="PTHR11200">
    <property type="entry name" value="INOSITOL 5-PHOSPHATASE"/>
    <property type="match status" value="1"/>
</dbReference>
<keyword evidence="4" id="KW-1185">Reference proteome</keyword>
<evidence type="ECO:0000256" key="1">
    <source>
        <dbReference type="SAM" id="MobiDB-lite"/>
    </source>
</evidence>
<dbReference type="Pfam" id="PF22669">
    <property type="entry name" value="Exo_endo_phos2"/>
    <property type="match status" value="1"/>
</dbReference>
<evidence type="ECO:0000259" key="2">
    <source>
        <dbReference type="SMART" id="SM00128"/>
    </source>
</evidence>
<dbReference type="Gene3D" id="2.130.10.10">
    <property type="entry name" value="YVTN repeat-like/Quinoprotein amine dehydrogenase"/>
    <property type="match status" value="1"/>
</dbReference>
<feature type="compositionally biased region" description="Low complexity" evidence="1">
    <location>
        <begin position="157"/>
        <end position="182"/>
    </location>
</feature>
<feature type="compositionally biased region" description="Low complexity" evidence="1">
    <location>
        <begin position="376"/>
        <end position="398"/>
    </location>
</feature>
<dbReference type="GO" id="GO:0004527">
    <property type="term" value="F:exonuclease activity"/>
    <property type="evidence" value="ECO:0007669"/>
    <property type="project" value="UniProtKB-KW"/>
</dbReference>
<comment type="caution">
    <text evidence="3">The sequence shown here is derived from an EMBL/GenBank/DDBJ whole genome shotgun (WGS) entry which is preliminary data.</text>
</comment>
<dbReference type="InterPro" id="IPR046985">
    <property type="entry name" value="IP5"/>
</dbReference>
<feature type="compositionally biased region" description="Polar residues" evidence="1">
    <location>
        <begin position="245"/>
        <end position="260"/>
    </location>
</feature>
<dbReference type="GO" id="GO:0004439">
    <property type="term" value="F:phosphatidylinositol-4,5-bisphosphate 5-phosphatase activity"/>
    <property type="evidence" value="ECO:0007669"/>
    <property type="project" value="TreeGrafter"/>
</dbReference>
<dbReference type="InterPro" id="IPR000300">
    <property type="entry name" value="IPPc"/>
</dbReference>
<dbReference type="InterPro" id="IPR036322">
    <property type="entry name" value="WD40_repeat_dom_sf"/>
</dbReference>
<dbReference type="Proteomes" id="UP000320762">
    <property type="component" value="Unassembled WGS sequence"/>
</dbReference>
<proteinExistence type="predicted"/>
<feature type="compositionally biased region" description="Polar residues" evidence="1">
    <location>
        <begin position="137"/>
        <end position="156"/>
    </location>
</feature>
<sequence length="1131" mass="124202">MIQDIETTPSEGVRNLKSRFEKLAVVTTSSRPQSFHGGALLGTPVLETQTTARPLHATLAESPNPGGLHVRSLSHSPDTRALKRPPPPPPSSRSSRHPTPSPSPSPAPSPLLRPVVIEAQPPPLVNAESDPIVRSPSVASVRSFWEQTPSSPRASRSTITTMADMTTPTPTTIVSPPTTSTSLPAAMQPISPKKPPVPPTRRKPPPTPQRTSPNASPSDSDEAPFTPPRVRPPIPPTRSRREGSLASSESDSGDASNPSLLTLRAPPPRPPPRHRFTVQNTEVSSHTPPPLPVRKATAGAPTEETPQRPPVSPALPPRPSRAAAAMTEAVDFDKKGKHKLQPPPTRTIALGDRLPAPRRAPSASEDEESSEEEGASVDPGLDSLPDSSRSSRRPPVVSFREPGAHPLRVTVPAYSQPALAGTLAVVANGNHVRVYDMAVSDIPIFDLGSKDFNVKELKATAATFRDNRHVWIGTKEGHLFELDVRGGMLTGARMAAHLHAVTNIFRHGSRMVTTDTHGKLLVFGANERLAGGANPRVVRFAEKQDFVKLLHGKLWTANRADQHNHGSPARLPIIRVYDVFNPSAAAGKSLLPTEHVGAVTSATVIPSQPHTVFMGHEEGFVSIWDLNTPDGHPKCTEIMKVSTNDILCIEGVNERLWVGGRGGNICVYDVVPRPWLVTNAWLAHPTISVLNMQVDYLGMDETKRLVVASVGRDETLKLWDGLLAQDWIDNELLARESSFSSFRDLNVLVVSWNVDSARPEQLTGSAANCNFLADVLASVDSPDIIHFGFQEVVDLENRRVAAKSVLINGIKKTAGARERDRDDEVMPVPDKVSGAYRRWHDALSLAVRLAMPAECPYSVIHTESLVGLFSLTFVKHSERVALRDIAVTTVKRGMGGRYGNKGGIISRFVIEDSSICFINCHLAAGQNSIRARNADIASFLEEKTLFPSTSFPLAYIGGGDGTTVLDHEIVLVNGDMNYRIDNRREAIIAAINAGDVESLHNHDQLLREMKFNRGFRFRGFSEGPLKFVPTYKYDRRSDEWDSSEKRRSPAWCDRVLWRSRVPERVRQTQYTRYEANVSDHRPISAGFQVTVKRIEQEMRQRVRAEVLVLWADEQERLLMTSREFFARLGDF</sequence>
<dbReference type="PANTHER" id="PTHR11200:SF240">
    <property type="entry name" value="INOSITOL POLYPHOSPHATE 5-PHOSPHATASE C9G1.10C-RELATED"/>
    <property type="match status" value="1"/>
</dbReference>
<feature type="compositionally biased region" description="Acidic residues" evidence="1">
    <location>
        <begin position="364"/>
        <end position="375"/>
    </location>
</feature>
<dbReference type="GO" id="GO:0004519">
    <property type="term" value="F:endonuclease activity"/>
    <property type="evidence" value="ECO:0007669"/>
    <property type="project" value="UniProtKB-KW"/>
</dbReference>
<dbReference type="AlphaFoldDB" id="A0A550CV88"/>